<dbReference type="InterPro" id="IPR037175">
    <property type="entry name" value="KFase_sf"/>
</dbReference>
<dbReference type="PANTHER" id="PTHR31118:SF32">
    <property type="entry name" value="KYNURENINE FORMAMIDASE"/>
    <property type="match status" value="1"/>
</dbReference>
<comment type="caution">
    <text evidence="9">The sequence shown here is derived from an EMBL/GenBank/DDBJ whole genome shotgun (WGS) entry which is preliminary data.</text>
</comment>
<dbReference type="GO" id="GO:0004061">
    <property type="term" value="F:arylformamidase activity"/>
    <property type="evidence" value="ECO:0007669"/>
    <property type="project" value="InterPro"/>
</dbReference>
<comment type="subunit">
    <text evidence="3">Homodimer.</text>
</comment>
<gene>
    <name evidence="9" type="ORF">ASZ90_001339</name>
</gene>
<name>A0A0W8G8H0_9ZZZZ</name>
<feature type="compositionally biased region" description="Low complexity" evidence="8">
    <location>
        <begin position="219"/>
        <end position="228"/>
    </location>
</feature>
<dbReference type="InterPro" id="IPR007325">
    <property type="entry name" value="KFase/CYL"/>
</dbReference>
<keyword evidence="7" id="KW-0823">Tryptophan catabolism</keyword>
<feature type="region of interest" description="Disordered" evidence="8">
    <location>
        <begin position="207"/>
        <end position="228"/>
    </location>
</feature>
<evidence type="ECO:0000256" key="2">
    <source>
        <dbReference type="ARBA" id="ARBA00005023"/>
    </source>
</evidence>
<dbReference type="EMBL" id="LNQE01000176">
    <property type="protein sequence ID" value="KUG28787.1"/>
    <property type="molecule type" value="Genomic_DNA"/>
</dbReference>
<evidence type="ECO:0000256" key="1">
    <source>
        <dbReference type="ARBA" id="ARBA00001947"/>
    </source>
</evidence>
<comment type="cofactor">
    <cofactor evidence="1">
        <name>Zn(2+)</name>
        <dbReference type="ChEBI" id="CHEBI:29105"/>
    </cofactor>
</comment>
<dbReference type="Gene3D" id="3.50.30.50">
    <property type="entry name" value="Putative cyclase"/>
    <property type="match status" value="1"/>
</dbReference>
<evidence type="ECO:0000256" key="7">
    <source>
        <dbReference type="ARBA" id="ARBA00023079"/>
    </source>
</evidence>
<reference evidence="9" key="1">
    <citation type="journal article" date="2015" name="Proc. Natl. Acad. Sci. U.S.A.">
        <title>Networks of energetic and metabolic interactions define dynamics in microbial communities.</title>
        <authorList>
            <person name="Embree M."/>
            <person name="Liu J.K."/>
            <person name="Al-Bassam M.M."/>
            <person name="Zengler K."/>
        </authorList>
    </citation>
    <scope>NUCLEOTIDE SEQUENCE</scope>
</reference>
<dbReference type="SUPFAM" id="SSF102198">
    <property type="entry name" value="Putative cyclase"/>
    <property type="match status" value="1"/>
</dbReference>
<proteinExistence type="predicted"/>
<protein>
    <submittedName>
        <fullName evidence="9">Metal-dependent hydrolase</fullName>
    </submittedName>
</protein>
<evidence type="ECO:0000256" key="5">
    <source>
        <dbReference type="ARBA" id="ARBA00022801"/>
    </source>
</evidence>
<dbReference type="AlphaFoldDB" id="A0A0W8G8H0"/>
<evidence type="ECO:0000256" key="6">
    <source>
        <dbReference type="ARBA" id="ARBA00022833"/>
    </source>
</evidence>
<sequence length="228" mass="24169">MPGPFIDISRPVHPGMAVWPGDPPTQFEHVQDMATGDACTVTTITMCVHAATHLDAPSHFLPDGKDMTAMPLETGIGKARVIGIENPVAVTAAELVRHGIRRGERLLFRTANSARLAQPGPFAEDFTYVAEDAARFLAEKKVRLVGVDYLSVGGFHDDGAATHRILLEAGIWLVEGLDLSGLSPGPVELICLPLKLVGTEGAPARAVARPLGRPDHGPGRTARTGRPG</sequence>
<comment type="pathway">
    <text evidence="2">Amino-acid degradation.</text>
</comment>
<dbReference type="GO" id="GO:0019441">
    <property type="term" value="P:L-tryptophan catabolic process to kynurenine"/>
    <property type="evidence" value="ECO:0007669"/>
    <property type="project" value="InterPro"/>
</dbReference>
<evidence type="ECO:0000256" key="8">
    <source>
        <dbReference type="SAM" id="MobiDB-lite"/>
    </source>
</evidence>
<keyword evidence="6" id="KW-0862">Zinc</keyword>
<evidence type="ECO:0000256" key="4">
    <source>
        <dbReference type="ARBA" id="ARBA00022723"/>
    </source>
</evidence>
<keyword evidence="5 9" id="KW-0378">Hydrolase</keyword>
<dbReference type="Pfam" id="PF04199">
    <property type="entry name" value="Cyclase"/>
    <property type="match status" value="1"/>
</dbReference>
<accession>A0A0W8G8H0</accession>
<dbReference type="GO" id="GO:0046872">
    <property type="term" value="F:metal ion binding"/>
    <property type="evidence" value="ECO:0007669"/>
    <property type="project" value="UniProtKB-KW"/>
</dbReference>
<evidence type="ECO:0000256" key="3">
    <source>
        <dbReference type="ARBA" id="ARBA00011738"/>
    </source>
</evidence>
<keyword evidence="4" id="KW-0479">Metal-binding</keyword>
<dbReference type="PANTHER" id="PTHR31118">
    <property type="entry name" value="CYCLASE-LIKE PROTEIN 2"/>
    <property type="match status" value="1"/>
</dbReference>
<organism evidence="9">
    <name type="scientific">hydrocarbon metagenome</name>
    <dbReference type="NCBI Taxonomy" id="938273"/>
    <lineage>
        <taxon>unclassified sequences</taxon>
        <taxon>metagenomes</taxon>
        <taxon>ecological metagenomes</taxon>
    </lineage>
</organism>
<dbReference type="FunFam" id="3.50.30.50:FF:000001">
    <property type="entry name" value="Kynurenine formamidase"/>
    <property type="match status" value="1"/>
</dbReference>
<evidence type="ECO:0000313" key="9">
    <source>
        <dbReference type="EMBL" id="KUG28787.1"/>
    </source>
</evidence>